<dbReference type="Gene3D" id="2.10.109.10">
    <property type="entry name" value="Umud Fragment, subunit A"/>
    <property type="match status" value="1"/>
</dbReference>
<dbReference type="AlphaFoldDB" id="A0A5V4Z6J2"/>
<keyword evidence="2" id="KW-0238">DNA-binding</keyword>
<feature type="domain" description="HTH cro/C1-type" evidence="4">
    <location>
        <begin position="27"/>
        <end position="75"/>
    </location>
</feature>
<dbReference type="InterPro" id="IPR010982">
    <property type="entry name" value="Lambda_DNA-bd_dom_sf"/>
</dbReference>
<dbReference type="Pfam" id="PF00717">
    <property type="entry name" value="Peptidase_S24"/>
    <property type="match status" value="1"/>
</dbReference>
<dbReference type="InterPro" id="IPR039418">
    <property type="entry name" value="LexA-like"/>
</dbReference>
<dbReference type="Gene3D" id="1.10.260.40">
    <property type="entry name" value="lambda repressor-like DNA-binding domains"/>
    <property type="match status" value="1"/>
</dbReference>
<comment type="caution">
    <text evidence="5">The sequence shown here is derived from an EMBL/GenBank/DDBJ whole genome shotgun (WGS) entry which is preliminary data.</text>
</comment>
<dbReference type="SMART" id="SM00530">
    <property type="entry name" value="HTH_XRE"/>
    <property type="match status" value="1"/>
</dbReference>
<dbReference type="PANTHER" id="PTHR40661">
    <property type="match status" value="1"/>
</dbReference>
<evidence type="ECO:0000259" key="4">
    <source>
        <dbReference type="PROSITE" id="PS50943"/>
    </source>
</evidence>
<dbReference type="PANTHER" id="PTHR40661:SF3">
    <property type="entry name" value="FELS-1 PROPHAGE TRANSCRIPTIONAL REGULATOR"/>
    <property type="match status" value="1"/>
</dbReference>
<sequence>MQKTPLTPEQLEDCKRLNAIFKSVKGSLGLSQESLGHMLGISQGAVSQILTGKNQINLDKAELFAKILGVPVEAFSPTLAAKINRLAQSASSDTFEYAGILKPGRTPVTGEAVLGVNGMIEFLKEHHGWLNIHSTDPDAFVLLVRGDSLWPRVKSGEFLVIEPNTPIEPGDDVLVELVSGEQLLRQVSLIREDEYQFVSLAGDNRPLTTQSAQIKSVQFIAAIVKKSRYTKN</sequence>
<gene>
    <name evidence="5" type="ORF">CWK15_18050</name>
</gene>
<dbReference type="CDD" id="cd00093">
    <property type="entry name" value="HTH_XRE"/>
    <property type="match status" value="1"/>
</dbReference>
<dbReference type="GO" id="GO:0003677">
    <property type="term" value="F:DNA binding"/>
    <property type="evidence" value="ECO:0007669"/>
    <property type="project" value="UniProtKB-KW"/>
</dbReference>
<evidence type="ECO:0000313" key="5">
    <source>
        <dbReference type="EMBL" id="EBU3913296.1"/>
    </source>
</evidence>
<dbReference type="PROSITE" id="PS50943">
    <property type="entry name" value="HTH_CROC1"/>
    <property type="match status" value="1"/>
</dbReference>
<reference evidence="5" key="1">
    <citation type="submission" date="2018-07" db="EMBL/GenBank/DDBJ databases">
        <authorList>
            <consortium name="PulseNet: The National Subtyping Network for Foodborne Disease Surveillance"/>
            <person name="Tarr C.L."/>
            <person name="Trees E."/>
            <person name="Katz L.S."/>
            <person name="Carleton-Romer H.A."/>
            <person name="Stroika S."/>
            <person name="Kucerova Z."/>
            <person name="Roache K.F."/>
            <person name="Sabol A.L."/>
            <person name="Besser J."/>
            <person name="Gerner-Smidt P."/>
        </authorList>
    </citation>
    <scope>NUCLEOTIDE SEQUENCE</scope>
    <source>
        <strain evidence="5">PNUSAS029138</strain>
    </source>
</reference>
<proteinExistence type="predicted"/>
<dbReference type="Pfam" id="PF01381">
    <property type="entry name" value="HTH_3"/>
    <property type="match status" value="1"/>
</dbReference>
<dbReference type="InterPro" id="IPR001387">
    <property type="entry name" value="Cro/C1-type_HTH"/>
</dbReference>
<accession>A0A5V4Z6J2</accession>
<evidence type="ECO:0000256" key="1">
    <source>
        <dbReference type="ARBA" id="ARBA00023015"/>
    </source>
</evidence>
<dbReference type="SUPFAM" id="SSF51306">
    <property type="entry name" value="LexA/Signal peptidase"/>
    <property type="match status" value="1"/>
</dbReference>
<dbReference type="CDD" id="cd06529">
    <property type="entry name" value="S24_LexA-like"/>
    <property type="match status" value="1"/>
</dbReference>
<dbReference type="SUPFAM" id="SSF47413">
    <property type="entry name" value="lambda repressor-like DNA-binding domains"/>
    <property type="match status" value="1"/>
</dbReference>
<dbReference type="InterPro" id="IPR036286">
    <property type="entry name" value="LexA/Signal_pep-like_sf"/>
</dbReference>
<evidence type="ECO:0000256" key="3">
    <source>
        <dbReference type="ARBA" id="ARBA00023163"/>
    </source>
</evidence>
<dbReference type="InterPro" id="IPR015927">
    <property type="entry name" value="Peptidase_S24_S26A/B/C"/>
</dbReference>
<keyword evidence="1" id="KW-0805">Transcription regulation</keyword>
<protein>
    <submittedName>
        <fullName evidence="5">Helix-turn-helix transcriptional regulator</fullName>
    </submittedName>
</protein>
<keyword evidence="3" id="KW-0804">Transcription</keyword>
<name>A0A5V4Z6J2_SALER</name>
<dbReference type="EMBL" id="AAHBYH010000018">
    <property type="protein sequence ID" value="EBU3913296.1"/>
    <property type="molecule type" value="Genomic_DNA"/>
</dbReference>
<evidence type="ECO:0000256" key="2">
    <source>
        <dbReference type="ARBA" id="ARBA00023125"/>
    </source>
</evidence>
<organism evidence="5">
    <name type="scientific">Salmonella enterica</name>
    <name type="common">Salmonella choleraesuis</name>
    <dbReference type="NCBI Taxonomy" id="28901"/>
    <lineage>
        <taxon>Bacteria</taxon>
        <taxon>Pseudomonadati</taxon>
        <taxon>Pseudomonadota</taxon>
        <taxon>Gammaproteobacteria</taxon>
        <taxon>Enterobacterales</taxon>
        <taxon>Enterobacteriaceae</taxon>
        <taxon>Salmonella</taxon>
    </lineage>
</organism>